<dbReference type="STRING" id="1448316.A0A395GKN5"/>
<protein>
    <recommendedName>
        <fullName evidence="4">BZIP domain-containing protein</fullName>
    </recommendedName>
</protein>
<sequence>MESELQPVARHDSTFPDRIEVKLEDVWIGVTDPKERRKLQNRLNQRARRRRQHLAKALPNASQPADHQSRSTTALVPPSVDFKSLDEFPILGPLAPKARSIMRQLEAMIHLEFATGSPRADLLLRVTRFNILRALNTNMDVLGYQADKMLDDDALSMFSTNGPRCPVTQDREDVLPLALQPTVIQRTVPHHPWLDLIPIAKMRDNLILAESVMDDIQLCHDMCGHQRSLAEQGRNGGMGETGVIVWKDPWDPEGWEVTETFVRLWGWAVQDCWELFQSTNAWRKRRGERPLFRYPVAGGNQMAQPASDADGTIP</sequence>
<evidence type="ECO:0000313" key="3">
    <source>
        <dbReference type="Proteomes" id="UP000249402"/>
    </source>
</evidence>
<dbReference type="PANTHER" id="PTHR38116:SF1">
    <property type="entry name" value="BZIP DOMAIN-CONTAINING PROTEIN"/>
    <property type="match status" value="1"/>
</dbReference>
<dbReference type="EMBL" id="KZ824484">
    <property type="protein sequence ID" value="RAK95816.1"/>
    <property type="molecule type" value="Genomic_DNA"/>
</dbReference>
<evidence type="ECO:0008006" key="4">
    <source>
        <dbReference type="Google" id="ProtNLM"/>
    </source>
</evidence>
<evidence type="ECO:0000313" key="2">
    <source>
        <dbReference type="EMBL" id="RAK95816.1"/>
    </source>
</evidence>
<proteinExistence type="predicted"/>
<feature type="compositionally biased region" description="Polar residues" evidence="1">
    <location>
        <begin position="60"/>
        <end position="73"/>
    </location>
</feature>
<evidence type="ECO:0000256" key="1">
    <source>
        <dbReference type="SAM" id="MobiDB-lite"/>
    </source>
</evidence>
<dbReference type="Pfam" id="PF11905">
    <property type="entry name" value="DUF3425"/>
    <property type="match status" value="1"/>
</dbReference>
<accession>A0A395GKN5</accession>
<keyword evidence="3" id="KW-1185">Reference proteome</keyword>
<reference evidence="2 3" key="1">
    <citation type="submission" date="2018-02" db="EMBL/GenBank/DDBJ databases">
        <title>The genomes of Aspergillus section Nigri reveals drivers in fungal speciation.</title>
        <authorList>
            <consortium name="DOE Joint Genome Institute"/>
            <person name="Vesth T.C."/>
            <person name="Nybo J."/>
            <person name="Theobald S."/>
            <person name="Brandl J."/>
            <person name="Frisvad J.C."/>
            <person name="Nielsen K.F."/>
            <person name="Lyhne E.K."/>
            <person name="Kogle M.E."/>
            <person name="Kuo A."/>
            <person name="Riley R."/>
            <person name="Clum A."/>
            <person name="Nolan M."/>
            <person name="Lipzen A."/>
            <person name="Salamov A."/>
            <person name="Henrissat B."/>
            <person name="Wiebenga A."/>
            <person name="De vries R.P."/>
            <person name="Grigoriev I.V."/>
            <person name="Mortensen U.H."/>
            <person name="Andersen M.R."/>
            <person name="Baker S.E."/>
        </authorList>
    </citation>
    <scope>NUCLEOTIDE SEQUENCE [LARGE SCALE GENOMIC DNA]</scope>
    <source>
        <strain evidence="2 3">CBS 121593</strain>
    </source>
</reference>
<feature type="compositionally biased region" description="Basic residues" evidence="1">
    <location>
        <begin position="38"/>
        <end position="54"/>
    </location>
</feature>
<organism evidence="2 3">
    <name type="scientific">Aspergillus ibericus CBS 121593</name>
    <dbReference type="NCBI Taxonomy" id="1448316"/>
    <lineage>
        <taxon>Eukaryota</taxon>
        <taxon>Fungi</taxon>
        <taxon>Dikarya</taxon>
        <taxon>Ascomycota</taxon>
        <taxon>Pezizomycotina</taxon>
        <taxon>Eurotiomycetes</taxon>
        <taxon>Eurotiomycetidae</taxon>
        <taxon>Eurotiales</taxon>
        <taxon>Aspergillaceae</taxon>
        <taxon>Aspergillus</taxon>
        <taxon>Aspergillus subgen. Circumdati</taxon>
    </lineage>
</organism>
<dbReference type="OrthoDB" id="2245989at2759"/>
<name>A0A395GKN5_9EURO</name>
<dbReference type="PANTHER" id="PTHR38116">
    <property type="entry name" value="CHROMOSOME 7, WHOLE GENOME SHOTGUN SEQUENCE"/>
    <property type="match status" value="1"/>
</dbReference>
<dbReference type="InterPro" id="IPR021833">
    <property type="entry name" value="DUF3425"/>
</dbReference>
<dbReference type="RefSeq" id="XP_025570144.1">
    <property type="nucleotide sequence ID" value="XM_025721769.1"/>
</dbReference>
<dbReference type="Proteomes" id="UP000249402">
    <property type="component" value="Unassembled WGS sequence"/>
</dbReference>
<feature type="region of interest" description="Disordered" evidence="1">
    <location>
        <begin position="38"/>
        <end position="73"/>
    </location>
</feature>
<gene>
    <name evidence="2" type="ORF">BO80DRAFT_449820</name>
</gene>
<dbReference type="GeneID" id="37226634"/>
<dbReference type="VEuPathDB" id="FungiDB:BO80DRAFT_449820"/>
<dbReference type="AlphaFoldDB" id="A0A395GKN5"/>